<dbReference type="CDD" id="cd06170">
    <property type="entry name" value="LuxR_C_like"/>
    <property type="match status" value="1"/>
</dbReference>
<dbReference type="Proteomes" id="UP000190285">
    <property type="component" value="Unassembled WGS sequence"/>
</dbReference>
<dbReference type="InterPro" id="IPR016032">
    <property type="entry name" value="Sig_transdc_resp-reg_C-effctor"/>
</dbReference>
<dbReference type="InterPro" id="IPR011990">
    <property type="entry name" value="TPR-like_helical_dom_sf"/>
</dbReference>
<evidence type="ECO:0000256" key="3">
    <source>
        <dbReference type="ARBA" id="ARBA00023163"/>
    </source>
</evidence>
<name>A0A1T5LLV3_9FIRM</name>
<dbReference type="SMART" id="SM00421">
    <property type="entry name" value="HTH_LUXR"/>
    <property type="match status" value="1"/>
</dbReference>
<dbReference type="PANTHER" id="PTHR44688">
    <property type="entry name" value="DNA-BINDING TRANSCRIPTIONAL ACTIVATOR DEVR_DOSR"/>
    <property type="match status" value="1"/>
</dbReference>
<dbReference type="SUPFAM" id="SSF46894">
    <property type="entry name" value="C-terminal effector domain of the bipartite response regulators"/>
    <property type="match status" value="1"/>
</dbReference>
<dbReference type="Pfam" id="PF25873">
    <property type="entry name" value="WHD_MalT"/>
    <property type="match status" value="1"/>
</dbReference>
<dbReference type="InterPro" id="IPR059106">
    <property type="entry name" value="WHD_MalT"/>
</dbReference>
<dbReference type="OrthoDB" id="1137593at2"/>
<reference evidence="5 6" key="1">
    <citation type="submission" date="2017-02" db="EMBL/GenBank/DDBJ databases">
        <authorList>
            <person name="Peterson S.W."/>
        </authorList>
    </citation>
    <scope>NUCLEOTIDE SEQUENCE [LARGE SCALE GENOMIC DNA]</scope>
    <source>
        <strain evidence="5 6">M1</strain>
    </source>
</reference>
<evidence type="ECO:0000256" key="2">
    <source>
        <dbReference type="ARBA" id="ARBA00023125"/>
    </source>
</evidence>
<evidence type="ECO:0000313" key="6">
    <source>
        <dbReference type="Proteomes" id="UP000190285"/>
    </source>
</evidence>
<dbReference type="RefSeq" id="WP_079492753.1">
    <property type="nucleotide sequence ID" value="NZ_FUZT01000007.1"/>
</dbReference>
<keyword evidence="2" id="KW-0238">DNA-binding</keyword>
<dbReference type="PANTHER" id="PTHR44688:SF16">
    <property type="entry name" value="DNA-BINDING TRANSCRIPTIONAL ACTIVATOR DEVR_DOSR"/>
    <property type="match status" value="1"/>
</dbReference>
<dbReference type="AlphaFoldDB" id="A0A1T5LLV3"/>
<dbReference type="PRINTS" id="PR00038">
    <property type="entry name" value="HTHLUXR"/>
</dbReference>
<dbReference type="GO" id="GO:0003677">
    <property type="term" value="F:DNA binding"/>
    <property type="evidence" value="ECO:0007669"/>
    <property type="project" value="UniProtKB-KW"/>
</dbReference>
<dbReference type="InterPro" id="IPR027417">
    <property type="entry name" value="P-loop_NTPase"/>
</dbReference>
<dbReference type="Gene3D" id="1.10.10.10">
    <property type="entry name" value="Winged helix-like DNA-binding domain superfamily/Winged helix DNA-binding domain"/>
    <property type="match status" value="1"/>
</dbReference>
<gene>
    <name evidence="5" type="ORF">SAMN02194393_03064</name>
</gene>
<dbReference type="EMBL" id="FUZT01000007">
    <property type="protein sequence ID" value="SKC76942.1"/>
    <property type="molecule type" value="Genomic_DNA"/>
</dbReference>
<sequence>MPLNKIQSFKPTVYIPVALQKRLETIHSYPLIVLQAPSGFGKTTVISEYLCQSDAHQVYWYTCMGEPIRKAWNGICKTFSHIDRSVAKQLETLEYPTQENLVDIAEIMSRCNVNGDAWFILDNFQYIQGELPERILYAFSRYGCSRIHLVVITQSIDPIDISGIPVDQAVLIQNDVFFFQKEDTDAYFRANGVALSRDELDRLQMLSEGWVAALNLQLIRYLQEGDFEATDSMDNLIRAVIWKNLEPEERRFFIAVSLLERFTMEQAYILFGKNTLPTNIVRLLGGGSFLHYERNSGAYTLHSLLQSFLRQELRRLPAEEIRGMKKLVADAYAAISERYYALCGYLEAGELEALLSLPLKASDFSLYPKDGSVEILERVFRECDREILVRHPQTLAMITFELFRAGSYRAFKKGCSLMEEMISQPKQNGLHEEDTRILTGQLALLQSFAAFNDIEKMSALHRKAWEVLDGPFSNRTDWNDSWTFGQPSVLYLFWSASGALDRELTCMDECLPYYIRLTEGHGTGADCAMRAEALLMRGEDTAAETLCHKAIYLAGSQEQDSISIAAEMTLLRIALLRGDTEGFENVRKSILGRAKTGTEPAVKRMADLALSFVSVMTGANDVPEWLTDLDRITGILYNVAIPFGVLTYLRWLLSQGQDAKLLGIAQGAFPAVEQHHFLLPQVYFYLFIAIAHHRLRQKKEAEEALDCALSLALPDGIYLPFAEYGEILAPLLKLKEKKSGMTKLTALCKRHMLGVEKIRKATIYGQLTPREWEIAHLAAGGLTNRDIASRLLISQETVKTTMKSIFRKLGIRSRVQLQGLKDAEKI</sequence>
<dbReference type="Gene3D" id="3.40.50.300">
    <property type="entry name" value="P-loop containing nucleotide triphosphate hydrolases"/>
    <property type="match status" value="1"/>
</dbReference>
<evidence type="ECO:0000256" key="1">
    <source>
        <dbReference type="ARBA" id="ARBA00023015"/>
    </source>
</evidence>
<dbReference type="STRING" id="36842.SAMN02194393_03064"/>
<protein>
    <submittedName>
        <fullName evidence="5">LuxR family transcriptional regulator, maltose regulon positive regulatory protein</fullName>
    </submittedName>
</protein>
<evidence type="ECO:0000259" key="4">
    <source>
        <dbReference type="PROSITE" id="PS50043"/>
    </source>
</evidence>
<dbReference type="InterPro" id="IPR000792">
    <property type="entry name" value="Tscrpt_reg_LuxR_C"/>
</dbReference>
<keyword evidence="6" id="KW-1185">Reference proteome</keyword>
<organism evidence="5 6">
    <name type="scientific">Maledivibacter halophilus</name>
    <dbReference type="NCBI Taxonomy" id="36842"/>
    <lineage>
        <taxon>Bacteria</taxon>
        <taxon>Bacillati</taxon>
        <taxon>Bacillota</taxon>
        <taxon>Clostridia</taxon>
        <taxon>Peptostreptococcales</taxon>
        <taxon>Caminicellaceae</taxon>
        <taxon>Maledivibacter</taxon>
    </lineage>
</organism>
<dbReference type="Pfam" id="PF00196">
    <property type="entry name" value="GerE"/>
    <property type="match status" value="1"/>
</dbReference>
<keyword evidence="1" id="KW-0805">Transcription regulation</keyword>
<dbReference type="GO" id="GO:0006355">
    <property type="term" value="P:regulation of DNA-templated transcription"/>
    <property type="evidence" value="ECO:0007669"/>
    <property type="project" value="InterPro"/>
</dbReference>
<dbReference type="Gene3D" id="1.25.40.10">
    <property type="entry name" value="Tetratricopeptide repeat domain"/>
    <property type="match status" value="1"/>
</dbReference>
<keyword evidence="3" id="KW-0804">Transcription</keyword>
<dbReference type="InterPro" id="IPR036388">
    <property type="entry name" value="WH-like_DNA-bd_sf"/>
</dbReference>
<accession>A0A1T5LLV3</accession>
<evidence type="ECO:0000313" key="5">
    <source>
        <dbReference type="EMBL" id="SKC76942.1"/>
    </source>
</evidence>
<feature type="domain" description="HTH luxR-type" evidence="4">
    <location>
        <begin position="760"/>
        <end position="825"/>
    </location>
</feature>
<dbReference type="PROSITE" id="PS50043">
    <property type="entry name" value="HTH_LUXR_2"/>
    <property type="match status" value="1"/>
</dbReference>
<dbReference type="SUPFAM" id="SSF52540">
    <property type="entry name" value="P-loop containing nucleoside triphosphate hydrolases"/>
    <property type="match status" value="1"/>
</dbReference>
<proteinExistence type="predicted"/>